<keyword evidence="4" id="KW-0862">Zinc</keyword>
<dbReference type="InterPro" id="IPR021027">
    <property type="entry name" value="Transposase_put_HTH"/>
</dbReference>
<protein>
    <recommendedName>
        <fullName evidence="11">Transposase</fullName>
    </recommendedName>
</protein>
<evidence type="ECO:0000259" key="9">
    <source>
        <dbReference type="Pfam" id="PF12323"/>
    </source>
</evidence>
<sequence>MTPIVRGFKMELNPTKEQDNALRNAGGCARKAYNWALARINDRVSKIDSEELHKEWNVWKKENALWTREVTKCAPQEAFTDLCRAWKNFFENPEHWNRPRWRDKHRKKDRFRVNKGWKVCNDQVWVPKIGWIYLKEKFVDWDKETNILTKRKKNGEIKFKGRVLSMSLSTKAGKWFVSFQLESAIDPEPVRGPICGIDLGITTFATISSAGKIQEVEGPKALRRALKKLARLHRQLSRKKKGSKNREKAKRALARQHLKVANRRKDFHHKLSCELTKAKSLIKMETLNIAGMMRNPHLAKHIQDMGWSEFIRQLKYKAYWYGSQVGFIGRWEPSTKRCSCCGTLKPMTLSDRIYECDNCGLVMGRDKNSAINVEQCDKYEVHVPKPYIPKKRNKKKNGTGSSLGTGGVKTANDCGESSGGGLSILVASSHDSLKQEFC</sequence>
<gene>
    <name evidence="10" type="ORF">LCGC14_2077610</name>
</gene>
<dbReference type="Pfam" id="PF01385">
    <property type="entry name" value="OrfB_IS605"/>
    <property type="match status" value="1"/>
</dbReference>
<keyword evidence="5" id="KW-0238">DNA-binding</keyword>
<keyword evidence="3" id="KW-0479">Metal-binding</keyword>
<dbReference type="NCBIfam" id="TIGR01766">
    <property type="entry name" value="IS200/IS605 family accessory protein TnpB-like domain"/>
    <property type="match status" value="1"/>
</dbReference>
<name>A0A0F9HDG5_9ZZZZ</name>
<evidence type="ECO:0000256" key="2">
    <source>
        <dbReference type="ARBA" id="ARBA00022578"/>
    </source>
</evidence>
<organism evidence="10">
    <name type="scientific">marine sediment metagenome</name>
    <dbReference type="NCBI Taxonomy" id="412755"/>
    <lineage>
        <taxon>unclassified sequences</taxon>
        <taxon>metagenomes</taxon>
        <taxon>ecological metagenomes</taxon>
    </lineage>
</organism>
<dbReference type="InterPro" id="IPR001959">
    <property type="entry name" value="Transposase"/>
</dbReference>
<keyword evidence="2" id="KW-0815">Transposition</keyword>
<evidence type="ECO:0000259" key="8">
    <source>
        <dbReference type="Pfam" id="PF07282"/>
    </source>
</evidence>
<dbReference type="EMBL" id="LAZR01025045">
    <property type="protein sequence ID" value="KKL73167.1"/>
    <property type="molecule type" value="Genomic_DNA"/>
</dbReference>
<keyword evidence="6" id="KW-0233">DNA recombination</keyword>
<evidence type="ECO:0000259" key="7">
    <source>
        <dbReference type="Pfam" id="PF01385"/>
    </source>
</evidence>
<dbReference type="NCBIfam" id="NF040570">
    <property type="entry name" value="guided_TnpB"/>
    <property type="match status" value="1"/>
</dbReference>
<evidence type="ECO:0000256" key="5">
    <source>
        <dbReference type="ARBA" id="ARBA00023125"/>
    </source>
</evidence>
<evidence type="ECO:0008006" key="11">
    <source>
        <dbReference type="Google" id="ProtNLM"/>
    </source>
</evidence>
<accession>A0A0F9HDG5</accession>
<dbReference type="Pfam" id="PF12323">
    <property type="entry name" value="HTH_OrfB_IS605"/>
    <property type="match status" value="1"/>
</dbReference>
<comment type="caution">
    <text evidence="10">The sequence shown here is derived from an EMBL/GenBank/DDBJ whole genome shotgun (WGS) entry which is preliminary data.</text>
</comment>
<dbReference type="GO" id="GO:0032196">
    <property type="term" value="P:transposition"/>
    <property type="evidence" value="ECO:0007669"/>
    <property type="project" value="UniProtKB-KW"/>
</dbReference>
<dbReference type="Pfam" id="PF07282">
    <property type="entry name" value="Cas12f1-like_TNB"/>
    <property type="match status" value="1"/>
</dbReference>
<evidence type="ECO:0000256" key="3">
    <source>
        <dbReference type="ARBA" id="ARBA00022723"/>
    </source>
</evidence>
<evidence type="ECO:0000256" key="1">
    <source>
        <dbReference type="ARBA" id="ARBA00008761"/>
    </source>
</evidence>
<feature type="domain" description="Cas12f1-like TNB" evidence="8">
    <location>
        <begin position="307"/>
        <end position="373"/>
    </location>
</feature>
<evidence type="ECO:0000256" key="4">
    <source>
        <dbReference type="ARBA" id="ARBA00022833"/>
    </source>
</evidence>
<evidence type="ECO:0000256" key="6">
    <source>
        <dbReference type="ARBA" id="ARBA00023172"/>
    </source>
</evidence>
<evidence type="ECO:0000313" key="10">
    <source>
        <dbReference type="EMBL" id="KKL73167.1"/>
    </source>
</evidence>
<dbReference type="GO" id="GO:0006310">
    <property type="term" value="P:DNA recombination"/>
    <property type="evidence" value="ECO:0007669"/>
    <property type="project" value="UniProtKB-KW"/>
</dbReference>
<comment type="similarity">
    <text evidence="1">In the C-terminal section; belongs to the transposase 35 family.</text>
</comment>
<dbReference type="GO" id="GO:0003677">
    <property type="term" value="F:DNA binding"/>
    <property type="evidence" value="ECO:0007669"/>
    <property type="project" value="UniProtKB-KW"/>
</dbReference>
<dbReference type="InterPro" id="IPR010095">
    <property type="entry name" value="Cas12f1-like_TNB"/>
</dbReference>
<proteinExistence type="inferred from homology"/>
<dbReference type="AlphaFoldDB" id="A0A0F9HDG5"/>
<dbReference type="GO" id="GO:0046872">
    <property type="term" value="F:metal ion binding"/>
    <property type="evidence" value="ECO:0007669"/>
    <property type="project" value="UniProtKB-KW"/>
</dbReference>
<feature type="domain" description="Probable transposase IS891/IS1136/IS1341" evidence="7">
    <location>
        <begin position="194"/>
        <end position="295"/>
    </location>
</feature>
<reference evidence="10" key="1">
    <citation type="journal article" date="2015" name="Nature">
        <title>Complex archaea that bridge the gap between prokaryotes and eukaryotes.</title>
        <authorList>
            <person name="Spang A."/>
            <person name="Saw J.H."/>
            <person name="Jorgensen S.L."/>
            <person name="Zaremba-Niedzwiedzka K."/>
            <person name="Martijn J."/>
            <person name="Lind A.E."/>
            <person name="van Eijk R."/>
            <person name="Schleper C."/>
            <person name="Guy L."/>
            <person name="Ettema T.J."/>
        </authorList>
    </citation>
    <scope>NUCLEOTIDE SEQUENCE</scope>
</reference>
<feature type="domain" description="Transposase putative helix-turn-helix" evidence="9">
    <location>
        <begin position="4"/>
        <end position="44"/>
    </location>
</feature>